<dbReference type="Pfam" id="PF00731">
    <property type="entry name" value="AIRC"/>
    <property type="match status" value="1"/>
</dbReference>
<name>A0A1H5RQX6_9CLOT</name>
<dbReference type="RefSeq" id="WP_103895196.1">
    <property type="nucleotide sequence ID" value="NZ_FNUK01000001.1"/>
</dbReference>
<dbReference type="Gene3D" id="3.40.50.1970">
    <property type="match status" value="1"/>
</dbReference>
<dbReference type="SMART" id="SM01001">
    <property type="entry name" value="AIRC"/>
    <property type="match status" value="1"/>
</dbReference>
<evidence type="ECO:0000259" key="1">
    <source>
        <dbReference type="SMART" id="SM01001"/>
    </source>
</evidence>
<evidence type="ECO:0000313" key="3">
    <source>
        <dbReference type="Proteomes" id="UP000242850"/>
    </source>
</evidence>
<gene>
    <name evidence="2" type="ORF">SAMN05660865_00169</name>
</gene>
<dbReference type="PANTHER" id="PTHR43064">
    <property type="entry name" value="PHOSPHORIBOSYLAMINOIMIDAZOLE CARBOXYLASE-RELATED"/>
    <property type="match status" value="1"/>
</dbReference>
<reference evidence="3" key="1">
    <citation type="submission" date="2016-10" db="EMBL/GenBank/DDBJ databases">
        <authorList>
            <person name="Varghese N."/>
            <person name="Submissions S."/>
        </authorList>
    </citation>
    <scope>NUCLEOTIDE SEQUENCE [LARGE SCALE GENOMIC DNA]</scope>
    <source>
        <strain evidence="3">DSM 5463</strain>
    </source>
</reference>
<keyword evidence="3" id="KW-1185">Reference proteome</keyword>
<dbReference type="EMBL" id="FNUK01000001">
    <property type="protein sequence ID" value="SEF40719.1"/>
    <property type="molecule type" value="Genomic_DNA"/>
</dbReference>
<dbReference type="GO" id="GO:0006189">
    <property type="term" value="P:'de novo' IMP biosynthetic process"/>
    <property type="evidence" value="ECO:0007669"/>
    <property type="project" value="InterPro"/>
</dbReference>
<dbReference type="AlphaFoldDB" id="A0A1H5RQX6"/>
<dbReference type="InterPro" id="IPR039476">
    <property type="entry name" value="P2CMN_synthase_LarB"/>
</dbReference>
<organism evidence="2 3">
    <name type="scientific">Caloramator fervidus</name>
    <dbReference type="NCBI Taxonomy" id="29344"/>
    <lineage>
        <taxon>Bacteria</taxon>
        <taxon>Bacillati</taxon>
        <taxon>Bacillota</taxon>
        <taxon>Clostridia</taxon>
        <taxon>Eubacteriales</taxon>
        <taxon>Clostridiaceae</taxon>
        <taxon>Caloramator</taxon>
    </lineage>
</organism>
<sequence>MDRETLRDILIKVKEGYLDIDSALEKFKDIPFKDLDFAKLDYHRALRVGYPEVIFTEGKDIEHLKHILLDMIKREITAIATRMSKDTYEKIKHISDKMIYNELARILVINPKENEKVGKVAVVTGGTADIPVAEEAAVTLETFGNNVVRVYDVGVAGIHRLFLNLDKIKNANCIVAVAGMEGALPSVIAGLVDVPVIAVPTSIGYGANFKGLSALLTMLNSCAAGISVVNIDNGFGAGYIASLINKGFSGNGVIK</sequence>
<dbReference type="Proteomes" id="UP000242850">
    <property type="component" value="Unassembled WGS sequence"/>
</dbReference>
<proteinExistence type="predicted"/>
<dbReference type="OrthoDB" id="9782511at2"/>
<dbReference type="InterPro" id="IPR000031">
    <property type="entry name" value="PurE_dom"/>
</dbReference>
<evidence type="ECO:0000313" key="2">
    <source>
        <dbReference type="EMBL" id="SEF40719.1"/>
    </source>
</evidence>
<dbReference type="SUPFAM" id="SSF52255">
    <property type="entry name" value="N5-CAIR mutase (phosphoribosylaminoimidazole carboxylase, PurE)"/>
    <property type="match status" value="1"/>
</dbReference>
<dbReference type="NCBIfam" id="NF033503">
    <property type="entry name" value="LarB"/>
    <property type="match status" value="1"/>
</dbReference>
<protein>
    <recommendedName>
        <fullName evidence="1">PurE domain-containing protein</fullName>
    </recommendedName>
</protein>
<accession>A0A1H5RQX6</accession>
<dbReference type="GO" id="GO:0016787">
    <property type="term" value="F:hydrolase activity"/>
    <property type="evidence" value="ECO:0007669"/>
    <property type="project" value="InterPro"/>
</dbReference>
<feature type="domain" description="PurE" evidence="1">
    <location>
        <begin position="118"/>
        <end position="250"/>
    </location>
</feature>
<dbReference type="PANTHER" id="PTHR43064:SF1">
    <property type="entry name" value="SLL1489 PROTEIN"/>
    <property type="match status" value="1"/>
</dbReference>